<proteinExistence type="predicted"/>
<protein>
    <submittedName>
        <fullName evidence="4">Methyltransferase domain-containing protein</fullName>
    </submittedName>
</protein>
<dbReference type="Pfam" id="PF13649">
    <property type="entry name" value="Methyltransf_25"/>
    <property type="match status" value="1"/>
</dbReference>
<organism evidence="4 5">
    <name type="scientific">Bradyrhizobium lablabi</name>
    <dbReference type="NCBI Taxonomy" id="722472"/>
    <lineage>
        <taxon>Bacteria</taxon>
        <taxon>Pseudomonadati</taxon>
        <taxon>Pseudomonadota</taxon>
        <taxon>Alphaproteobacteria</taxon>
        <taxon>Hyphomicrobiales</taxon>
        <taxon>Nitrobacteraceae</taxon>
        <taxon>Bradyrhizobium</taxon>
    </lineage>
</organism>
<keyword evidence="2 4" id="KW-0808">Transferase</keyword>
<dbReference type="GO" id="GO:0032259">
    <property type="term" value="P:methylation"/>
    <property type="evidence" value="ECO:0007669"/>
    <property type="project" value="UniProtKB-KW"/>
</dbReference>
<dbReference type="RefSeq" id="WP_074832658.1">
    <property type="nucleotide sequence ID" value="NZ_FNTI01000002.1"/>
</dbReference>
<gene>
    <name evidence="4" type="ORF">SAMN05444171_8010</name>
</gene>
<dbReference type="SUPFAM" id="SSF53335">
    <property type="entry name" value="S-adenosyl-L-methionine-dependent methyltransferases"/>
    <property type="match status" value="1"/>
</dbReference>
<accession>A0A1M7JJQ4</accession>
<dbReference type="EMBL" id="FNTI01000002">
    <property type="protein sequence ID" value="SEE77972.1"/>
    <property type="molecule type" value="Genomic_DNA"/>
</dbReference>
<dbReference type="AlphaFoldDB" id="A0A1M7JJQ4"/>
<evidence type="ECO:0000256" key="1">
    <source>
        <dbReference type="ARBA" id="ARBA00022603"/>
    </source>
</evidence>
<reference evidence="4 5" key="1">
    <citation type="submission" date="2016-10" db="EMBL/GenBank/DDBJ databases">
        <authorList>
            <person name="de Groot N.N."/>
        </authorList>
    </citation>
    <scope>NUCLEOTIDE SEQUENCE [LARGE SCALE GENOMIC DNA]</scope>
    <source>
        <strain evidence="4 5">GAS522</strain>
    </source>
</reference>
<name>A0A1M7JJQ4_9BRAD</name>
<sequence length="202" mass="22416">MSSEATRIIDLYQRRALEWARDRERGGGLVEKSWLEQFRALVPSAASILDIGYGSGVPISRYLIEAGHHVTGVDSSATLIDLCRDRFPAHEWIAADMRTLALGQTFDGIIAWDSSFHLCPDDQRQMFPVFRQHAAPGAALMFTSGPAHGEAVGSFEGELLYHASLDPAEYRSLLDQHGFQVISHVAEDPDCGRHTVWLAQRV</sequence>
<dbReference type="GO" id="GO:0008168">
    <property type="term" value="F:methyltransferase activity"/>
    <property type="evidence" value="ECO:0007669"/>
    <property type="project" value="UniProtKB-KW"/>
</dbReference>
<dbReference type="Proteomes" id="UP000183208">
    <property type="component" value="Unassembled WGS sequence"/>
</dbReference>
<evidence type="ECO:0000313" key="4">
    <source>
        <dbReference type="EMBL" id="SEE77972.1"/>
    </source>
</evidence>
<evidence type="ECO:0000313" key="5">
    <source>
        <dbReference type="Proteomes" id="UP000183208"/>
    </source>
</evidence>
<dbReference type="CDD" id="cd02440">
    <property type="entry name" value="AdoMet_MTases"/>
    <property type="match status" value="1"/>
</dbReference>
<dbReference type="InterPro" id="IPR029063">
    <property type="entry name" value="SAM-dependent_MTases_sf"/>
</dbReference>
<feature type="domain" description="Methyltransferase" evidence="3">
    <location>
        <begin position="48"/>
        <end position="137"/>
    </location>
</feature>
<evidence type="ECO:0000256" key="2">
    <source>
        <dbReference type="ARBA" id="ARBA00022679"/>
    </source>
</evidence>
<evidence type="ECO:0000259" key="3">
    <source>
        <dbReference type="Pfam" id="PF13649"/>
    </source>
</evidence>
<keyword evidence="1 4" id="KW-0489">Methyltransferase</keyword>
<dbReference type="PANTHER" id="PTHR43861:SF1">
    <property type="entry name" value="TRANS-ACONITATE 2-METHYLTRANSFERASE"/>
    <property type="match status" value="1"/>
</dbReference>
<dbReference type="OrthoDB" id="9765084at2"/>
<dbReference type="Gene3D" id="3.40.50.150">
    <property type="entry name" value="Vaccinia Virus protein VP39"/>
    <property type="match status" value="1"/>
</dbReference>
<dbReference type="InterPro" id="IPR041698">
    <property type="entry name" value="Methyltransf_25"/>
</dbReference>
<dbReference type="PANTHER" id="PTHR43861">
    <property type="entry name" value="TRANS-ACONITATE 2-METHYLTRANSFERASE-RELATED"/>
    <property type="match status" value="1"/>
</dbReference>